<keyword evidence="9 10" id="KW-0539">Nucleus</keyword>
<keyword evidence="6 10" id="KW-0238">DNA-binding</keyword>
<dbReference type="GO" id="GO:0000122">
    <property type="term" value="P:negative regulation of transcription by RNA polymerase II"/>
    <property type="evidence" value="ECO:0007669"/>
    <property type="project" value="TreeGrafter"/>
</dbReference>
<evidence type="ECO:0000259" key="12">
    <source>
        <dbReference type="PROSITE" id="PS51030"/>
    </source>
</evidence>
<dbReference type="PANTHER" id="PTHR24082:SF283">
    <property type="entry name" value="NUCLEAR HORMONE RECEPTOR HR96"/>
    <property type="match status" value="1"/>
</dbReference>
<dbReference type="Gene3D" id="1.10.565.10">
    <property type="entry name" value="Retinoid X Receptor"/>
    <property type="match status" value="1"/>
</dbReference>
<dbReference type="GO" id="GO:0008270">
    <property type="term" value="F:zinc ion binding"/>
    <property type="evidence" value="ECO:0007669"/>
    <property type="project" value="UniProtKB-KW"/>
</dbReference>
<sequence>MDKVDKDHQKICKVCSDKAMGFNFNAITCESCKAFFRRNAYKSEKLRCPFNGNCNIDVITRRFCQKCRLEKCFRVGMKKEWILSEEQKKMKRAKIEQNKLKRQAALECNGESNNGNSNSGNGFEFSGASNQSGNQRTTSVSSNNSNTSTRISIDSSTSDTPLFDDNVETPERFLDYIDKEIDTYKGNLMSPDSDFRLEDGRPERSRSNANESSYGDNGVTRKQDLWRLRVNRRILETNFTPLYLRNDRTQPSHQLNELESMKLEELMTAFGTIDEPLFTKPYDEDHTDITDLVRLSDLSIRRIIKWCKRIQCFRNLCIEDQIALLKGGCLEMMLMKASISFNLDDECWQDEITKCSLTLNVFRTKGDLYNAHREFIKNFNPRWRQDHYVNLLLVAIVLFTPERANLRHPNTVRLEQYSYIYLLRRYLETRCNSVCEAHADHYQLMMKLEDLRELNENHIRIYLEAGTEAIGPLLIEILDLKH</sequence>
<organism evidence="14 15">
    <name type="scientific">Tetranychus urticae</name>
    <name type="common">Two-spotted spider mite</name>
    <dbReference type="NCBI Taxonomy" id="32264"/>
    <lineage>
        <taxon>Eukaryota</taxon>
        <taxon>Metazoa</taxon>
        <taxon>Ecdysozoa</taxon>
        <taxon>Arthropoda</taxon>
        <taxon>Chelicerata</taxon>
        <taxon>Arachnida</taxon>
        <taxon>Acari</taxon>
        <taxon>Acariformes</taxon>
        <taxon>Trombidiformes</taxon>
        <taxon>Prostigmata</taxon>
        <taxon>Eleutherengona</taxon>
        <taxon>Raphignathae</taxon>
        <taxon>Tetranychoidea</taxon>
        <taxon>Tetranychidae</taxon>
        <taxon>Tetranychus</taxon>
    </lineage>
</organism>
<reference evidence="14" key="2">
    <citation type="submission" date="2015-06" db="UniProtKB">
        <authorList>
            <consortium name="EnsemblMetazoa"/>
        </authorList>
    </citation>
    <scope>IDENTIFICATION</scope>
</reference>
<gene>
    <name evidence="14" type="primary">107366185</name>
</gene>
<dbReference type="PRINTS" id="PR00398">
    <property type="entry name" value="STRDHORMONER"/>
</dbReference>
<dbReference type="InterPro" id="IPR001628">
    <property type="entry name" value="Znf_hrmn_rcpt"/>
</dbReference>
<dbReference type="GO" id="GO:0005634">
    <property type="term" value="C:nucleus"/>
    <property type="evidence" value="ECO:0007669"/>
    <property type="project" value="UniProtKB-SubCell"/>
</dbReference>
<dbReference type="GO" id="GO:0045944">
    <property type="term" value="P:positive regulation of transcription by RNA polymerase II"/>
    <property type="evidence" value="ECO:0007669"/>
    <property type="project" value="TreeGrafter"/>
</dbReference>
<dbReference type="HOGENOM" id="CLU_007368_12_2_1"/>
<evidence type="ECO:0000313" key="15">
    <source>
        <dbReference type="Proteomes" id="UP000015104"/>
    </source>
</evidence>
<feature type="domain" description="NR LBD" evidence="13">
    <location>
        <begin position="262"/>
        <end position="482"/>
    </location>
</feature>
<name>T1KQC4_TETUR</name>
<dbReference type="GO" id="GO:0030154">
    <property type="term" value="P:cell differentiation"/>
    <property type="evidence" value="ECO:0007669"/>
    <property type="project" value="TreeGrafter"/>
</dbReference>
<evidence type="ECO:0000256" key="11">
    <source>
        <dbReference type="SAM" id="MobiDB-lite"/>
    </source>
</evidence>
<keyword evidence="2 10" id="KW-0479">Metal-binding</keyword>
<dbReference type="OMA" id="DMSWDCG"/>
<reference evidence="15" key="1">
    <citation type="submission" date="2011-08" db="EMBL/GenBank/DDBJ databases">
        <authorList>
            <person name="Rombauts S."/>
        </authorList>
    </citation>
    <scope>NUCLEOTIDE SEQUENCE</scope>
    <source>
        <strain evidence="15">London</strain>
    </source>
</reference>
<evidence type="ECO:0000256" key="4">
    <source>
        <dbReference type="ARBA" id="ARBA00022833"/>
    </source>
</evidence>
<keyword evidence="7 10" id="KW-0804">Transcription</keyword>
<accession>T1KQC4</accession>
<dbReference type="SUPFAM" id="SSF48508">
    <property type="entry name" value="Nuclear receptor ligand-binding domain"/>
    <property type="match status" value="1"/>
</dbReference>
<evidence type="ECO:0000256" key="6">
    <source>
        <dbReference type="ARBA" id="ARBA00023125"/>
    </source>
</evidence>
<dbReference type="InterPro" id="IPR013088">
    <property type="entry name" value="Znf_NHR/GATA"/>
</dbReference>
<feature type="region of interest" description="Disordered" evidence="11">
    <location>
        <begin position="185"/>
        <end position="216"/>
    </location>
</feature>
<evidence type="ECO:0000256" key="10">
    <source>
        <dbReference type="RuleBase" id="RU004334"/>
    </source>
</evidence>
<dbReference type="PROSITE" id="PS00031">
    <property type="entry name" value="NUCLEAR_REC_DBD_1"/>
    <property type="match status" value="1"/>
</dbReference>
<keyword evidence="15" id="KW-1185">Reference proteome</keyword>
<dbReference type="FunFam" id="3.30.50.10:FF:000042">
    <property type="entry name" value="Nuclear hormone receptor HR96"/>
    <property type="match status" value="1"/>
</dbReference>
<evidence type="ECO:0000256" key="2">
    <source>
        <dbReference type="ARBA" id="ARBA00022723"/>
    </source>
</evidence>
<feature type="domain" description="Nuclear receptor" evidence="12">
    <location>
        <begin position="9"/>
        <end position="84"/>
    </location>
</feature>
<dbReference type="InterPro" id="IPR035500">
    <property type="entry name" value="NHR-like_dom_sf"/>
</dbReference>
<dbReference type="STRING" id="32264.T1KQC4"/>
<comment type="similarity">
    <text evidence="10">Belongs to the nuclear hormone receptor family.</text>
</comment>
<feature type="compositionally biased region" description="Basic and acidic residues" evidence="11">
    <location>
        <begin position="193"/>
        <end position="206"/>
    </location>
</feature>
<evidence type="ECO:0000256" key="8">
    <source>
        <dbReference type="ARBA" id="ARBA00023170"/>
    </source>
</evidence>
<dbReference type="PROSITE" id="PS51843">
    <property type="entry name" value="NR_LBD"/>
    <property type="match status" value="1"/>
</dbReference>
<keyword evidence="5 10" id="KW-0805">Transcription regulation</keyword>
<evidence type="ECO:0008006" key="16">
    <source>
        <dbReference type="Google" id="ProtNLM"/>
    </source>
</evidence>
<dbReference type="InterPro" id="IPR001723">
    <property type="entry name" value="Nuclear_hrmn_rcpt"/>
</dbReference>
<dbReference type="SMART" id="SM00430">
    <property type="entry name" value="HOLI"/>
    <property type="match status" value="1"/>
</dbReference>
<protein>
    <recommendedName>
        <fullName evidence="16">Nuclear receptor domain-containing protein</fullName>
    </recommendedName>
</protein>
<dbReference type="PROSITE" id="PS51030">
    <property type="entry name" value="NUCLEAR_REC_DBD_2"/>
    <property type="match status" value="1"/>
</dbReference>
<dbReference type="OrthoDB" id="6355676at2759"/>
<dbReference type="PANTHER" id="PTHR24082">
    <property type="entry name" value="NUCLEAR HORMONE RECEPTOR"/>
    <property type="match status" value="1"/>
</dbReference>
<keyword evidence="4 10" id="KW-0862">Zinc</keyword>
<dbReference type="GO" id="GO:0006950">
    <property type="term" value="P:response to stress"/>
    <property type="evidence" value="ECO:0007669"/>
    <property type="project" value="UniProtKB-ARBA"/>
</dbReference>
<keyword evidence="3 10" id="KW-0863">Zinc-finger</keyword>
<comment type="subcellular location">
    <subcellularLocation>
        <location evidence="1 10">Nucleus</location>
    </subcellularLocation>
</comment>
<evidence type="ECO:0000313" key="14">
    <source>
        <dbReference type="EnsemblMetazoa" id="tetur17g03630.1"/>
    </source>
</evidence>
<dbReference type="Pfam" id="PF00105">
    <property type="entry name" value="zf-C4"/>
    <property type="match status" value="1"/>
</dbReference>
<dbReference type="GO" id="GO:0004879">
    <property type="term" value="F:nuclear receptor activity"/>
    <property type="evidence" value="ECO:0007669"/>
    <property type="project" value="TreeGrafter"/>
</dbReference>
<evidence type="ECO:0000256" key="3">
    <source>
        <dbReference type="ARBA" id="ARBA00022771"/>
    </source>
</evidence>
<feature type="compositionally biased region" description="Low complexity" evidence="11">
    <location>
        <begin position="109"/>
        <end position="160"/>
    </location>
</feature>
<dbReference type="Gene3D" id="3.30.50.10">
    <property type="entry name" value="Erythroid Transcription Factor GATA-1, subunit A"/>
    <property type="match status" value="1"/>
</dbReference>
<evidence type="ECO:0000256" key="9">
    <source>
        <dbReference type="ARBA" id="ARBA00023242"/>
    </source>
</evidence>
<dbReference type="InterPro" id="IPR000536">
    <property type="entry name" value="Nucl_hrmn_rcpt_lig-bd"/>
</dbReference>
<evidence type="ECO:0000256" key="7">
    <source>
        <dbReference type="ARBA" id="ARBA00023163"/>
    </source>
</evidence>
<dbReference type="GO" id="GO:0000978">
    <property type="term" value="F:RNA polymerase II cis-regulatory region sequence-specific DNA binding"/>
    <property type="evidence" value="ECO:0007669"/>
    <property type="project" value="TreeGrafter"/>
</dbReference>
<evidence type="ECO:0000256" key="5">
    <source>
        <dbReference type="ARBA" id="ARBA00023015"/>
    </source>
</evidence>
<dbReference type="EnsemblMetazoa" id="tetur17g03630.1">
    <property type="protein sequence ID" value="tetur17g03630.1"/>
    <property type="gene ID" value="tetur17g03630"/>
</dbReference>
<dbReference type="PRINTS" id="PR00047">
    <property type="entry name" value="STROIDFINGER"/>
</dbReference>
<dbReference type="Pfam" id="PF00104">
    <property type="entry name" value="Hormone_recep"/>
    <property type="match status" value="1"/>
</dbReference>
<evidence type="ECO:0000256" key="1">
    <source>
        <dbReference type="ARBA" id="ARBA00004123"/>
    </source>
</evidence>
<dbReference type="eggNOG" id="KOG3575">
    <property type="taxonomic scope" value="Eukaryota"/>
</dbReference>
<dbReference type="Proteomes" id="UP000015104">
    <property type="component" value="Unassembled WGS sequence"/>
</dbReference>
<feature type="region of interest" description="Disordered" evidence="11">
    <location>
        <begin position="108"/>
        <end position="166"/>
    </location>
</feature>
<dbReference type="AlphaFoldDB" id="T1KQC4"/>
<dbReference type="SMART" id="SM00399">
    <property type="entry name" value="ZnF_C4"/>
    <property type="match status" value="1"/>
</dbReference>
<proteinExistence type="inferred from homology"/>
<dbReference type="SUPFAM" id="SSF57716">
    <property type="entry name" value="Glucocorticoid receptor-like (DNA-binding domain)"/>
    <property type="match status" value="1"/>
</dbReference>
<evidence type="ECO:0000259" key="13">
    <source>
        <dbReference type="PROSITE" id="PS51843"/>
    </source>
</evidence>
<keyword evidence="8 10" id="KW-0675">Receptor</keyword>
<dbReference type="EMBL" id="CAEY01000349">
    <property type="status" value="NOT_ANNOTATED_CDS"/>
    <property type="molecule type" value="Genomic_DNA"/>
</dbReference>
<dbReference type="InterPro" id="IPR050234">
    <property type="entry name" value="Nuclear_hormone_rcpt_NR1"/>
</dbReference>